<dbReference type="Proteomes" id="UP000677054">
    <property type="component" value="Unassembled WGS sequence"/>
</dbReference>
<sequence>MRRLAKKNSASSRRGGIPCPDRNRFRLNCGHAPSLRRTWKNAGERHLRNRCDRQDWDRKRERPWQCRGHLSC</sequence>
<organism evidence="1">
    <name type="scientific">Darwinula stevensoni</name>
    <dbReference type="NCBI Taxonomy" id="69355"/>
    <lineage>
        <taxon>Eukaryota</taxon>
        <taxon>Metazoa</taxon>
        <taxon>Ecdysozoa</taxon>
        <taxon>Arthropoda</taxon>
        <taxon>Crustacea</taxon>
        <taxon>Oligostraca</taxon>
        <taxon>Ostracoda</taxon>
        <taxon>Podocopa</taxon>
        <taxon>Podocopida</taxon>
        <taxon>Darwinulocopina</taxon>
        <taxon>Darwinuloidea</taxon>
        <taxon>Darwinulidae</taxon>
        <taxon>Darwinula</taxon>
    </lineage>
</organism>
<keyword evidence="2" id="KW-1185">Reference proteome</keyword>
<gene>
    <name evidence="1" type="ORF">DSTB1V02_LOCUS7540</name>
</gene>
<dbReference type="EMBL" id="LR901068">
    <property type="protein sequence ID" value="CAD7247715.1"/>
    <property type="molecule type" value="Genomic_DNA"/>
</dbReference>
<evidence type="ECO:0000313" key="1">
    <source>
        <dbReference type="EMBL" id="CAD7247715.1"/>
    </source>
</evidence>
<evidence type="ECO:0000313" key="2">
    <source>
        <dbReference type="Proteomes" id="UP000677054"/>
    </source>
</evidence>
<dbReference type="EMBL" id="CAJPEV010001551">
    <property type="protein sequence ID" value="CAG0893254.1"/>
    <property type="molecule type" value="Genomic_DNA"/>
</dbReference>
<proteinExistence type="predicted"/>
<protein>
    <submittedName>
        <fullName evidence="1">Uncharacterized protein</fullName>
    </submittedName>
</protein>
<dbReference type="AlphaFoldDB" id="A0A7R8XHW5"/>
<name>A0A7R8XHW5_9CRUS</name>
<reference evidence="1" key="1">
    <citation type="submission" date="2020-11" db="EMBL/GenBank/DDBJ databases">
        <authorList>
            <person name="Tran Van P."/>
        </authorList>
    </citation>
    <scope>NUCLEOTIDE SEQUENCE</scope>
</reference>
<accession>A0A7R8XHW5</accession>